<feature type="compositionally biased region" description="Polar residues" evidence="2">
    <location>
        <begin position="18"/>
        <end position="27"/>
    </location>
</feature>
<dbReference type="GO" id="GO:0005856">
    <property type="term" value="C:cytoskeleton"/>
    <property type="evidence" value="ECO:0007669"/>
    <property type="project" value="TreeGrafter"/>
</dbReference>
<keyword evidence="6" id="KW-1185">Reference proteome</keyword>
<keyword evidence="3" id="KW-0472">Membrane</keyword>
<feature type="transmembrane region" description="Helical" evidence="3">
    <location>
        <begin position="168"/>
        <end position="192"/>
    </location>
</feature>
<accession>A0AAV7JWF1</accession>
<feature type="domain" description="V-SNARE coiled-coil homology" evidence="4">
    <location>
        <begin position="104"/>
        <end position="164"/>
    </location>
</feature>
<keyword evidence="3" id="KW-0812">Transmembrane</keyword>
<dbReference type="InterPro" id="IPR042855">
    <property type="entry name" value="V_SNARE_CC"/>
</dbReference>
<dbReference type="PANTHER" id="PTHR21580">
    <property type="entry name" value="SHIPPO-1-RELATED"/>
    <property type="match status" value="1"/>
</dbReference>
<feature type="region of interest" description="Disordered" evidence="2">
    <location>
        <begin position="316"/>
        <end position="347"/>
    </location>
</feature>
<comment type="caution">
    <text evidence="5">The sequence shown here is derived from an EMBL/GenBank/DDBJ whole genome shotgun (WGS) entry which is preliminary data.</text>
</comment>
<gene>
    <name evidence="5" type="ORF">LOD99_3822</name>
</gene>
<evidence type="ECO:0000313" key="6">
    <source>
        <dbReference type="Proteomes" id="UP001165289"/>
    </source>
</evidence>
<dbReference type="InterPro" id="IPR010736">
    <property type="entry name" value="SHIPPO-rpt"/>
</dbReference>
<dbReference type="Gene3D" id="1.20.5.110">
    <property type="match status" value="1"/>
</dbReference>
<feature type="region of interest" description="Disordered" evidence="2">
    <location>
        <begin position="1"/>
        <end position="42"/>
    </location>
</feature>
<organism evidence="5 6">
    <name type="scientific">Oopsacas minuta</name>
    <dbReference type="NCBI Taxonomy" id="111878"/>
    <lineage>
        <taxon>Eukaryota</taxon>
        <taxon>Metazoa</taxon>
        <taxon>Porifera</taxon>
        <taxon>Hexactinellida</taxon>
        <taxon>Hexasterophora</taxon>
        <taxon>Lyssacinosida</taxon>
        <taxon>Leucopsacidae</taxon>
        <taxon>Oopsacas</taxon>
    </lineage>
</organism>
<dbReference type="GO" id="GO:0016192">
    <property type="term" value="P:vesicle-mediated transport"/>
    <property type="evidence" value="ECO:0007669"/>
    <property type="project" value="InterPro"/>
</dbReference>
<evidence type="ECO:0000256" key="3">
    <source>
        <dbReference type="SAM" id="Phobius"/>
    </source>
</evidence>
<dbReference type="SUPFAM" id="SSF58038">
    <property type="entry name" value="SNARE fusion complex"/>
    <property type="match status" value="1"/>
</dbReference>
<name>A0AAV7JWF1_9METZ</name>
<dbReference type="EMBL" id="JAKMXF010000288">
    <property type="protein sequence ID" value="KAI6653298.1"/>
    <property type="molecule type" value="Genomic_DNA"/>
</dbReference>
<dbReference type="AlphaFoldDB" id="A0AAV7JWF1"/>
<evidence type="ECO:0000256" key="1">
    <source>
        <dbReference type="PROSITE-ProRule" id="PRU00290"/>
    </source>
</evidence>
<dbReference type="InterPro" id="IPR001388">
    <property type="entry name" value="Synaptobrevin-like"/>
</dbReference>
<feature type="compositionally biased region" description="Pro residues" evidence="2">
    <location>
        <begin position="1"/>
        <end position="11"/>
    </location>
</feature>
<proteinExistence type="predicted"/>
<dbReference type="PANTHER" id="PTHR21580:SF57">
    <property type="entry name" value="OUTER DENSE FIBER OF SPERM TAILS 3-LIKE 2-RELATED"/>
    <property type="match status" value="1"/>
</dbReference>
<keyword evidence="3" id="KW-1133">Transmembrane helix</keyword>
<evidence type="ECO:0000256" key="2">
    <source>
        <dbReference type="SAM" id="MobiDB-lite"/>
    </source>
</evidence>
<reference evidence="5 6" key="1">
    <citation type="journal article" date="2023" name="BMC Biol.">
        <title>The compact genome of the sponge Oopsacas minuta (Hexactinellida) is lacking key metazoan core genes.</title>
        <authorList>
            <person name="Santini S."/>
            <person name="Schenkelaars Q."/>
            <person name="Jourda C."/>
            <person name="Duchesne M."/>
            <person name="Belahbib H."/>
            <person name="Rocher C."/>
            <person name="Selva M."/>
            <person name="Riesgo A."/>
            <person name="Vervoort M."/>
            <person name="Leys S.P."/>
            <person name="Kodjabachian L."/>
            <person name="Le Bivic A."/>
            <person name="Borchiellini C."/>
            <person name="Claverie J.M."/>
            <person name="Renard E."/>
        </authorList>
    </citation>
    <scope>NUCLEOTIDE SEQUENCE [LARGE SCALE GENOMIC DNA]</scope>
    <source>
        <strain evidence="5">SPO-2</strain>
    </source>
</reference>
<evidence type="ECO:0000259" key="4">
    <source>
        <dbReference type="PROSITE" id="PS50892"/>
    </source>
</evidence>
<dbReference type="Pfam" id="PF00957">
    <property type="entry name" value="Synaptobrevin"/>
    <property type="match status" value="1"/>
</dbReference>
<dbReference type="Proteomes" id="UP001165289">
    <property type="component" value="Unassembled WGS sequence"/>
</dbReference>
<evidence type="ECO:0000313" key="5">
    <source>
        <dbReference type="EMBL" id="KAI6653298.1"/>
    </source>
</evidence>
<keyword evidence="1" id="KW-0175">Coiled coil</keyword>
<protein>
    <submittedName>
        <fullName evidence="5">Vesicle-associated membrane protein 2-like</fullName>
    </submittedName>
</protein>
<dbReference type="InterPro" id="IPR051291">
    <property type="entry name" value="CIMAP"/>
</dbReference>
<sequence>MADKPSTPPDSPELVRSPVSNMRTHANVSGADLQKVTDMSTEEESHNLGKAATLLQNVAFKGRAIGTETSKEKIVLNKEDVDFIIEHMELSYLSQKYTNSEMSNVQNLQDKTKEVQGVVKSNLNKALDRDQALGDIEQRADRMHEQAGVFQKQAIRLKRKTCWDNYKMLLILLCVIGAVVIGVVVLLLIIIIGAPINIANTIALLQSSDLMGVTEEGGYKINAKLRGPGPARYALPNTSGFFGHDATKTRLPAYSFGLRTTLLYRKTKTPGPAHFIDASMSRFGKEGSSKFSLKSRNLMGKQFQTPAPNAYNAERIRPQREPNAPSYSMGTRNRMRKADSVPSPNSYSLPSLIGPRIVNKDASSAFTMTNRASVGAFDEDLARTPGPGHYSITQTDIYKSKRPVYSLQGRSFIPGDTAQKPGPGAHSPEKVDMSKRRMPAYSMGVRHSEYLCPLIVDAVY</sequence>
<dbReference type="PROSITE" id="PS50892">
    <property type="entry name" value="V_SNARE"/>
    <property type="match status" value="1"/>
</dbReference>
<dbReference type="Pfam" id="PF07004">
    <property type="entry name" value="SHIPPO-rpt"/>
    <property type="match status" value="4"/>
</dbReference>
<dbReference type="PRINTS" id="PR00219">
    <property type="entry name" value="SYNAPTOBREVN"/>
</dbReference>
<dbReference type="GO" id="GO:0016020">
    <property type="term" value="C:membrane"/>
    <property type="evidence" value="ECO:0007669"/>
    <property type="project" value="InterPro"/>
</dbReference>